<organism evidence="1 2">
    <name type="scientific">Shewanella atlantica</name>
    <dbReference type="NCBI Taxonomy" id="271099"/>
    <lineage>
        <taxon>Bacteria</taxon>
        <taxon>Pseudomonadati</taxon>
        <taxon>Pseudomonadota</taxon>
        <taxon>Gammaproteobacteria</taxon>
        <taxon>Alteromonadales</taxon>
        <taxon>Shewanellaceae</taxon>
        <taxon>Shewanella</taxon>
    </lineage>
</organism>
<dbReference type="EMBL" id="RXNV01000002">
    <property type="protein sequence ID" value="RTR33528.1"/>
    <property type="molecule type" value="Genomic_DNA"/>
</dbReference>
<evidence type="ECO:0008006" key="3">
    <source>
        <dbReference type="Google" id="ProtNLM"/>
    </source>
</evidence>
<dbReference type="RefSeq" id="WP_126505082.1">
    <property type="nucleotide sequence ID" value="NZ_RXNV01000002.1"/>
</dbReference>
<comment type="caution">
    <text evidence="1">The sequence shown here is derived from an EMBL/GenBank/DDBJ whole genome shotgun (WGS) entry which is preliminary data.</text>
</comment>
<dbReference type="Proteomes" id="UP000282060">
    <property type="component" value="Unassembled WGS sequence"/>
</dbReference>
<dbReference type="AlphaFoldDB" id="A0A431WDW5"/>
<protein>
    <recommendedName>
        <fullName evidence="3">Structural protein P5</fullName>
    </recommendedName>
</protein>
<accession>A0A431WDW5</accession>
<keyword evidence="2" id="KW-1185">Reference proteome</keyword>
<reference evidence="1 2" key="1">
    <citation type="submission" date="2018-12" db="EMBL/GenBank/DDBJ databases">
        <authorList>
            <person name="Yu L."/>
        </authorList>
    </citation>
    <scope>NUCLEOTIDE SEQUENCE [LARGE SCALE GENOMIC DNA]</scope>
    <source>
        <strain evidence="1 2">HAW-EB5</strain>
    </source>
</reference>
<proteinExistence type="predicted"/>
<dbReference type="OrthoDB" id="8849052at2"/>
<evidence type="ECO:0000313" key="1">
    <source>
        <dbReference type="EMBL" id="RTR33528.1"/>
    </source>
</evidence>
<evidence type="ECO:0000313" key="2">
    <source>
        <dbReference type="Proteomes" id="UP000282060"/>
    </source>
</evidence>
<gene>
    <name evidence="1" type="ORF">EKG39_07335</name>
</gene>
<name>A0A431WDW5_9GAMM</name>
<sequence>MRRVMIITASAVCAAGAWWWLKSPRSTPAAVNNSLPGQTNDAGSPLDYLNFDFGALLPKSSAANSAEQKPYIVEGDNMILPKGLKNNNPLNIEAGRDQWQGMTGNDGRFIIFESVFYGIRAAARIMKNYRDKYRLNTVQGIVNRWAPPSDNNPTEKYINFVANRAGVSAQQPLSMADYQNVIAAMIYFENGYNPYDQAEIARATSAGLK</sequence>